<reference evidence="19" key="3">
    <citation type="submission" date="2025-09" db="UniProtKB">
        <authorList>
            <consortium name="Ensembl"/>
        </authorList>
    </citation>
    <scope>IDENTIFICATION</scope>
</reference>
<dbReference type="GO" id="GO:0001501">
    <property type="term" value="P:skeletal system development"/>
    <property type="evidence" value="ECO:0007669"/>
    <property type="project" value="TreeGrafter"/>
</dbReference>
<evidence type="ECO:0000256" key="5">
    <source>
        <dbReference type="ARBA" id="ARBA00022737"/>
    </source>
</evidence>
<evidence type="ECO:0000256" key="6">
    <source>
        <dbReference type="ARBA" id="ARBA00022974"/>
    </source>
</evidence>
<keyword evidence="2" id="KW-0964">Secreted</keyword>
<dbReference type="GeneTree" id="ENSGT00940000157343"/>
<feature type="disulfide bond" evidence="10">
    <location>
        <begin position="690"/>
        <end position="699"/>
    </location>
</feature>
<dbReference type="InterPro" id="IPR035976">
    <property type="entry name" value="Sushi/SCR/CCP_sf"/>
</dbReference>
<dbReference type="SMART" id="SM00406">
    <property type="entry name" value="IGv"/>
    <property type="match status" value="1"/>
</dbReference>
<dbReference type="GO" id="GO:0007155">
    <property type="term" value="P:cell adhesion"/>
    <property type="evidence" value="ECO:0007669"/>
    <property type="project" value="InterPro"/>
</dbReference>
<evidence type="ECO:0000256" key="12">
    <source>
        <dbReference type="PROSITE-ProRule" id="PRU00323"/>
    </source>
</evidence>
<dbReference type="PROSITE" id="PS00615">
    <property type="entry name" value="C_TYPE_LECTIN_1"/>
    <property type="match status" value="1"/>
</dbReference>
<dbReference type="GO" id="GO:0010001">
    <property type="term" value="P:glial cell differentiation"/>
    <property type="evidence" value="ECO:0007669"/>
    <property type="project" value="TreeGrafter"/>
</dbReference>
<feature type="disulfide bond" evidence="12">
    <location>
        <begin position="226"/>
        <end position="247"/>
    </location>
</feature>
<dbReference type="InterPro" id="IPR013106">
    <property type="entry name" value="Ig_V-set"/>
</dbReference>
<dbReference type="InterPro" id="IPR000436">
    <property type="entry name" value="Sushi_SCR_CCP_dom"/>
</dbReference>
<feature type="disulfide bond" evidence="12">
    <location>
        <begin position="324"/>
        <end position="345"/>
    </location>
</feature>
<feature type="disulfide bond" evidence="11">
    <location>
        <begin position="833"/>
        <end position="876"/>
    </location>
</feature>
<dbReference type="CDD" id="cd00033">
    <property type="entry name" value="CCP"/>
    <property type="match status" value="1"/>
</dbReference>
<dbReference type="SMART" id="SM00409">
    <property type="entry name" value="IG"/>
    <property type="match status" value="1"/>
</dbReference>
<dbReference type="Gene3D" id="2.60.40.10">
    <property type="entry name" value="Immunoglobulins"/>
    <property type="match status" value="1"/>
</dbReference>
<dbReference type="SUPFAM" id="SSF57535">
    <property type="entry name" value="Complement control module/SCR domain"/>
    <property type="match status" value="1"/>
</dbReference>
<feature type="domain" description="EGF-like" evidence="14">
    <location>
        <begin position="665"/>
        <end position="700"/>
    </location>
</feature>
<dbReference type="InterPro" id="IPR007110">
    <property type="entry name" value="Ig-like_dom"/>
</dbReference>
<evidence type="ECO:0000256" key="3">
    <source>
        <dbReference type="ARBA" id="ARBA00022536"/>
    </source>
</evidence>
<dbReference type="Gene3D" id="2.10.25.10">
    <property type="entry name" value="Laminin"/>
    <property type="match status" value="1"/>
</dbReference>
<dbReference type="InterPro" id="IPR016187">
    <property type="entry name" value="CTDL_fold"/>
</dbReference>
<feature type="domain" description="C-type lectin" evidence="15">
    <location>
        <begin position="713"/>
        <end position="827"/>
    </location>
</feature>
<dbReference type="PRINTS" id="PR01265">
    <property type="entry name" value="LINKMODULE"/>
</dbReference>
<keyword evidence="5" id="KW-0677">Repeat</keyword>
<evidence type="ECO:0000256" key="8">
    <source>
        <dbReference type="ARBA" id="ARBA00023180"/>
    </source>
</evidence>
<dbReference type="InterPro" id="IPR050691">
    <property type="entry name" value="Hyaluronan_bind_Proteoglycan"/>
</dbReference>
<feature type="region of interest" description="Disordered" evidence="13">
    <location>
        <begin position="517"/>
        <end position="632"/>
    </location>
</feature>
<organism evidence="19 20">
    <name type="scientific">Anabas testudineus</name>
    <name type="common">Climbing perch</name>
    <name type="synonym">Anthias testudineus</name>
    <dbReference type="NCBI Taxonomy" id="64144"/>
    <lineage>
        <taxon>Eukaryota</taxon>
        <taxon>Metazoa</taxon>
        <taxon>Chordata</taxon>
        <taxon>Craniata</taxon>
        <taxon>Vertebrata</taxon>
        <taxon>Euteleostomi</taxon>
        <taxon>Actinopterygii</taxon>
        <taxon>Neopterygii</taxon>
        <taxon>Teleostei</taxon>
        <taxon>Neoteleostei</taxon>
        <taxon>Acanthomorphata</taxon>
        <taxon>Anabantaria</taxon>
        <taxon>Anabantiformes</taxon>
        <taxon>Anabantoidei</taxon>
        <taxon>Anabantidae</taxon>
        <taxon>Anabas</taxon>
    </lineage>
</organism>
<evidence type="ECO:0000256" key="4">
    <source>
        <dbReference type="ARBA" id="ARBA00022729"/>
    </source>
</evidence>
<dbReference type="FunFam" id="2.60.40.10:FF:001192">
    <property type="entry name" value="Aggrecan core protein"/>
    <property type="match status" value="1"/>
</dbReference>
<sequence>MFNFKLRVPPALLFLSFSHRLGVLLPALLCAICLLVLPSSSTPDHESDDSKLVHVTIPVTTPVFAVLGGSLTLPCLVSLALPPPSPSTNGRHAVLSLPRVKWSILTHGREAEILVARGDRVRVSEAYKDRASLLNYAYSPADLTLRLENLRQNDTGFYRCEVQQGLEDADDVAQVKVKGVVFHYRDAFSRYAFTFSQSIEACEEIGARIASPEQLLAAYHSGYEQCDAGWLSDGSVRYPIQMPREGCFGDMDGLPGVRNYGLVEPDELYDVYCYVENIEGEVFHGSTHQRLTFWEAKAYCLSHGAELATTAQLYAAWNDGLNHCSPGWLADGSVRYPIVTPRERCGGGEPGVRTVYRYTNQTGFPEAYTRHDVYCFRSKSLKVCLFLSGYDPAQDPPGAVDSPPADRGDEDSNSTSGETAPDDTTDHSGHIQPAEIPTAEVVTVADDSDTSVDSPVLNNHLVTFLTSSLSGTLSPSVEIEASSPEIITFMPESNASSGTGPLEDIQGKLEQEGIGENPEIFLSKTPNNTDSDLEVNRKGSNQTQESDEGSGESSGEKAEIKPELLSTNPTLTTDHTSEGVDGDTGTSAPPSEVKVTLIPHQTPTPGWDPEPSSSAEPPVTEESGDVSKQQETTVEITTSSINGEFKGIFQNHTLDFFVNDCLYTSADACLENPCLNGGTCVDGETTSCLCLPGYEGDMCQTDLDECEPGWDKFQGFCYHHFSKRLSWEAAEQHCRMCGGHLISVMTPEEQDYINDKYREYQWIGLNDKTIEGDFRWSDGNPLLYENWYKGQPDSYFLSGEDCAVMVWHDGGRWSDVPCNYHLSYTCKKGISSCAEPPVVPHAKVFGKKRLRYETNTKVRYYCEQGFVQKLNPVIKCLLSGQWEEPQITCVPGKGFN</sequence>
<dbReference type="FunFam" id="3.10.100.10:FF:000003">
    <property type="entry name" value="Versican core protein"/>
    <property type="match status" value="1"/>
</dbReference>
<dbReference type="GO" id="GO:0005615">
    <property type="term" value="C:extracellular space"/>
    <property type="evidence" value="ECO:0007669"/>
    <property type="project" value="TreeGrafter"/>
</dbReference>
<evidence type="ECO:0000259" key="14">
    <source>
        <dbReference type="PROSITE" id="PS50026"/>
    </source>
</evidence>
<keyword evidence="7 10" id="KW-1015">Disulfide bond</keyword>
<evidence type="ECO:0000256" key="7">
    <source>
        <dbReference type="ARBA" id="ARBA00023157"/>
    </source>
</evidence>
<dbReference type="InterPro" id="IPR000538">
    <property type="entry name" value="Link_dom"/>
</dbReference>
<dbReference type="PANTHER" id="PTHR22804:SF41">
    <property type="entry name" value="BREVICAN CORE PROTEIN"/>
    <property type="match status" value="1"/>
</dbReference>
<dbReference type="PROSITE" id="PS50835">
    <property type="entry name" value="IG_LIKE"/>
    <property type="match status" value="1"/>
</dbReference>
<dbReference type="Pfam" id="PF00193">
    <property type="entry name" value="Xlink"/>
    <property type="match status" value="2"/>
</dbReference>
<dbReference type="SMART" id="SM00445">
    <property type="entry name" value="LINK"/>
    <property type="match status" value="2"/>
</dbReference>
<comment type="subcellular location">
    <subcellularLocation>
        <location evidence="1">Secreted</location>
    </subcellularLocation>
</comment>
<gene>
    <name evidence="19" type="primary">BCAN</name>
</gene>
<evidence type="ECO:0008006" key="21">
    <source>
        <dbReference type="Google" id="ProtNLM"/>
    </source>
</evidence>
<evidence type="ECO:0000256" key="9">
    <source>
        <dbReference type="ARBA" id="ARBA00023319"/>
    </source>
</evidence>
<dbReference type="InterPro" id="IPR016186">
    <property type="entry name" value="C-type_lectin-like/link_sf"/>
</dbReference>
<keyword evidence="6" id="KW-0654">Proteoglycan</keyword>
<dbReference type="PROSITE" id="PS50026">
    <property type="entry name" value="EGF_3"/>
    <property type="match status" value="1"/>
</dbReference>
<dbReference type="SMART" id="SM00034">
    <property type="entry name" value="CLECT"/>
    <property type="match status" value="1"/>
</dbReference>
<evidence type="ECO:0000256" key="10">
    <source>
        <dbReference type="PROSITE-ProRule" id="PRU00076"/>
    </source>
</evidence>
<dbReference type="SUPFAM" id="SSF56436">
    <property type="entry name" value="C-type lectin-like"/>
    <property type="match status" value="3"/>
</dbReference>
<dbReference type="Pfam" id="PF07686">
    <property type="entry name" value="V-set"/>
    <property type="match status" value="1"/>
</dbReference>
<comment type="caution">
    <text evidence="10">Lacks conserved residue(s) required for the propagation of feature annotation.</text>
</comment>
<dbReference type="InterPro" id="IPR018378">
    <property type="entry name" value="C-type_lectin_CS"/>
</dbReference>
<dbReference type="Ensembl" id="ENSATET00000070261.2">
    <property type="protein sequence ID" value="ENSATEP00000066260.1"/>
    <property type="gene ID" value="ENSATEG00000020425.3"/>
</dbReference>
<evidence type="ECO:0000259" key="17">
    <source>
        <dbReference type="PROSITE" id="PS50923"/>
    </source>
</evidence>
<dbReference type="InterPro" id="IPR036179">
    <property type="entry name" value="Ig-like_dom_sf"/>
</dbReference>
<dbReference type="Gene3D" id="3.10.100.10">
    <property type="entry name" value="Mannose-Binding Protein A, subunit A"/>
    <property type="match status" value="3"/>
</dbReference>
<dbReference type="Pfam" id="PF00084">
    <property type="entry name" value="Sushi"/>
    <property type="match status" value="1"/>
</dbReference>
<proteinExistence type="predicted"/>
<feature type="disulfide bond" evidence="11">
    <location>
        <begin position="862"/>
        <end position="889"/>
    </location>
</feature>
<keyword evidence="8" id="KW-0325">Glycoprotein</keyword>
<keyword evidence="11" id="KW-0768">Sushi</keyword>
<feature type="domain" description="Link" evidence="18">
    <location>
        <begin position="281"/>
        <end position="377"/>
    </location>
</feature>
<dbReference type="GO" id="GO:0002052">
    <property type="term" value="P:positive regulation of neuroblast proliferation"/>
    <property type="evidence" value="ECO:0007669"/>
    <property type="project" value="TreeGrafter"/>
</dbReference>
<dbReference type="GO" id="GO:0005540">
    <property type="term" value="F:hyaluronic acid binding"/>
    <property type="evidence" value="ECO:0007669"/>
    <property type="project" value="InterPro"/>
</dbReference>
<dbReference type="GO" id="GO:0045202">
    <property type="term" value="C:synapse"/>
    <property type="evidence" value="ECO:0007669"/>
    <property type="project" value="TreeGrafter"/>
</dbReference>
<evidence type="ECO:0000259" key="18">
    <source>
        <dbReference type="PROSITE" id="PS50963"/>
    </source>
</evidence>
<dbReference type="CDD" id="cd03520">
    <property type="entry name" value="Link_domain_CSPGs_modules_2_4"/>
    <property type="match status" value="1"/>
</dbReference>
<dbReference type="SMART" id="SM00181">
    <property type="entry name" value="EGF"/>
    <property type="match status" value="1"/>
</dbReference>
<dbReference type="Pfam" id="PF00059">
    <property type="entry name" value="Lectin_C"/>
    <property type="match status" value="1"/>
</dbReference>
<dbReference type="AlphaFoldDB" id="A0A7N6BPX6"/>
<feature type="region of interest" description="Disordered" evidence="13">
    <location>
        <begin position="395"/>
        <end position="437"/>
    </location>
</feature>
<reference evidence="19" key="1">
    <citation type="submission" date="2021-04" db="EMBL/GenBank/DDBJ databases">
        <authorList>
            <consortium name="Wellcome Sanger Institute Data Sharing"/>
        </authorList>
    </citation>
    <scope>NUCLEOTIDE SEQUENCE [LARGE SCALE GENOMIC DNA]</scope>
</reference>
<name>A0A7N6BPX6_ANATE</name>
<dbReference type="SMART" id="SM00032">
    <property type="entry name" value="CCP"/>
    <property type="match status" value="1"/>
</dbReference>
<evidence type="ECO:0000256" key="1">
    <source>
        <dbReference type="ARBA" id="ARBA00004613"/>
    </source>
</evidence>
<dbReference type="PROSITE" id="PS01186">
    <property type="entry name" value="EGF_2"/>
    <property type="match status" value="1"/>
</dbReference>
<dbReference type="PROSITE" id="PS01241">
    <property type="entry name" value="LINK_1"/>
    <property type="match status" value="1"/>
</dbReference>
<dbReference type="SUPFAM" id="SSF48726">
    <property type="entry name" value="Immunoglobulin"/>
    <property type="match status" value="1"/>
</dbReference>
<feature type="domain" description="Link" evidence="18">
    <location>
        <begin position="180"/>
        <end position="275"/>
    </location>
</feature>
<feature type="domain" description="Sushi" evidence="17">
    <location>
        <begin position="831"/>
        <end position="891"/>
    </location>
</feature>
<dbReference type="InterPro" id="IPR001304">
    <property type="entry name" value="C-type_lectin-like"/>
</dbReference>
<accession>A0A7N6BPX6</accession>
<protein>
    <recommendedName>
        <fullName evidence="21">Brevican</fullName>
    </recommendedName>
</protein>
<dbReference type="FunFam" id="3.10.100.10:FF:000002">
    <property type="entry name" value="Hyaluronan proteoglycan link protein 1"/>
    <property type="match status" value="1"/>
</dbReference>
<dbReference type="FunFam" id="2.10.70.10:FF:000003">
    <property type="entry name" value="Versican core protein"/>
    <property type="match status" value="1"/>
</dbReference>
<dbReference type="GO" id="GO:0007417">
    <property type="term" value="P:central nervous system development"/>
    <property type="evidence" value="ECO:0007669"/>
    <property type="project" value="TreeGrafter"/>
</dbReference>
<dbReference type="PROSITE" id="PS50041">
    <property type="entry name" value="C_TYPE_LECTIN_2"/>
    <property type="match status" value="1"/>
</dbReference>
<keyword evidence="20" id="KW-1185">Reference proteome</keyword>
<dbReference type="PROSITE" id="PS50963">
    <property type="entry name" value="LINK_2"/>
    <property type="match status" value="2"/>
</dbReference>
<dbReference type="Pfam" id="PF00008">
    <property type="entry name" value="EGF"/>
    <property type="match status" value="1"/>
</dbReference>
<dbReference type="InterPro" id="IPR013783">
    <property type="entry name" value="Ig-like_fold"/>
</dbReference>
<dbReference type="Gene3D" id="2.10.70.10">
    <property type="entry name" value="Complement Module, domain 1"/>
    <property type="match status" value="1"/>
</dbReference>
<evidence type="ECO:0000256" key="2">
    <source>
        <dbReference type="ARBA" id="ARBA00022525"/>
    </source>
</evidence>
<evidence type="ECO:0000256" key="13">
    <source>
        <dbReference type="SAM" id="MobiDB-lite"/>
    </source>
</evidence>
<evidence type="ECO:0000259" key="15">
    <source>
        <dbReference type="PROSITE" id="PS50041"/>
    </source>
</evidence>
<dbReference type="PROSITE" id="PS00022">
    <property type="entry name" value="EGF_1"/>
    <property type="match status" value="1"/>
</dbReference>
<keyword evidence="4" id="KW-0732">Signal</keyword>
<feature type="domain" description="Ig-like" evidence="16">
    <location>
        <begin position="58"/>
        <end position="178"/>
    </location>
</feature>
<dbReference type="FunFam" id="2.10.25.10:FF:000012">
    <property type="entry name" value="Delta-like protein"/>
    <property type="match status" value="1"/>
</dbReference>
<keyword evidence="9" id="KW-0393">Immunoglobulin domain</keyword>
<dbReference type="FunFam" id="3.10.100.10:FF:000011">
    <property type="entry name" value="Aggrecan core protein"/>
    <property type="match status" value="1"/>
</dbReference>
<dbReference type="InterPro" id="IPR003599">
    <property type="entry name" value="Ig_sub"/>
</dbReference>
<reference evidence="19" key="2">
    <citation type="submission" date="2025-08" db="UniProtKB">
        <authorList>
            <consortium name="Ensembl"/>
        </authorList>
    </citation>
    <scope>IDENTIFICATION</scope>
</reference>
<dbReference type="GO" id="GO:0072534">
    <property type="term" value="C:perineuronal net"/>
    <property type="evidence" value="ECO:0007669"/>
    <property type="project" value="TreeGrafter"/>
</dbReference>
<dbReference type="Proteomes" id="UP000265040">
    <property type="component" value="Chromosome 16"/>
</dbReference>
<dbReference type="PROSITE" id="PS50923">
    <property type="entry name" value="SUSHI"/>
    <property type="match status" value="1"/>
</dbReference>
<evidence type="ECO:0000313" key="20">
    <source>
        <dbReference type="Proteomes" id="UP000265040"/>
    </source>
</evidence>
<evidence type="ECO:0000256" key="11">
    <source>
        <dbReference type="PROSITE-ProRule" id="PRU00302"/>
    </source>
</evidence>
<keyword evidence="3 10" id="KW-0245">EGF-like domain</keyword>
<feature type="compositionally biased region" description="Polar residues" evidence="13">
    <location>
        <begin position="565"/>
        <end position="574"/>
    </location>
</feature>
<dbReference type="CDD" id="cd00054">
    <property type="entry name" value="EGF_CA"/>
    <property type="match status" value="1"/>
</dbReference>
<evidence type="ECO:0000313" key="19">
    <source>
        <dbReference type="Ensembl" id="ENSATEP00000066260.1"/>
    </source>
</evidence>
<evidence type="ECO:0000259" key="16">
    <source>
        <dbReference type="PROSITE" id="PS50835"/>
    </source>
</evidence>
<dbReference type="InterPro" id="IPR000742">
    <property type="entry name" value="EGF"/>
</dbReference>
<dbReference type="PANTHER" id="PTHR22804">
    <property type="entry name" value="AGGRECAN/VERSICAN PROTEOGLYCAN"/>
    <property type="match status" value="1"/>
</dbReference>
<dbReference type="CDD" id="cd03517">
    <property type="entry name" value="Link_domain_CSPGs_modules_1_3"/>
    <property type="match status" value="1"/>
</dbReference>